<dbReference type="Gene3D" id="3.40.710.10">
    <property type="entry name" value="DD-peptidase/beta-lactamase superfamily"/>
    <property type="match status" value="1"/>
</dbReference>
<dbReference type="EMBL" id="PYAW01000003">
    <property type="protein sequence ID" value="PSL46038.1"/>
    <property type="molecule type" value="Genomic_DNA"/>
</dbReference>
<dbReference type="PANTHER" id="PTHR46825">
    <property type="entry name" value="D-ALANYL-D-ALANINE-CARBOXYPEPTIDASE/ENDOPEPTIDASE AMPH"/>
    <property type="match status" value="1"/>
</dbReference>
<gene>
    <name evidence="4" type="ORF">CLV51_10314</name>
</gene>
<comment type="subcellular location">
    <subcellularLocation>
        <location evidence="1">Membrane</location>
    </subcellularLocation>
</comment>
<dbReference type="InterPro" id="IPR012338">
    <property type="entry name" value="Beta-lactam/transpept-like"/>
</dbReference>
<dbReference type="OrthoDB" id="1522765at2"/>
<evidence type="ECO:0000313" key="5">
    <source>
        <dbReference type="Proteomes" id="UP000240971"/>
    </source>
</evidence>
<protein>
    <submittedName>
        <fullName evidence="4">CubicO group peptidase (Beta-lactamase class C family)</fullName>
    </submittedName>
</protein>
<dbReference type="PANTHER" id="PTHR46825:SF11">
    <property type="entry name" value="PENICILLIN-BINDING PROTEIN 4"/>
    <property type="match status" value="1"/>
</dbReference>
<evidence type="ECO:0000256" key="2">
    <source>
        <dbReference type="ARBA" id="ARBA00023136"/>
    </source>
</evidence>
<evidence type="ECO:0000259" key="3">
    <source>
        <dbReference type="Pfam" id="PF00144"/>
    </source>
</evidence>
<evidence type="ECO:0000256" key="1">
    <source>
        <dbReference type="ARBA" id="ARBA00004370"/>
    </source>
</evidence>
<keyword evidence="2" id="KW-0472">Membrane</keyword>
<sequence>MKIPTLALTFCLLISLTTRGQQFRALADSIRQTYHIPALGYAVVSADSILEIQMLGDKKLHTPATLNDRFRIGSNTKAITAMVAALLVKKGAIKWDTKFFALYPELQSQSNPAYYNITLLQALTFRNKLPHYTYTNEAPTAAQIKGNEAQQRYAFAAWILAQPPVTDTAEINFSNAGYSLAGLMLEKVSHKTYKQLIRELGKQLHISFRFGNPNYPDSTQTWGHDRNGQPAPPANNYKLNWLLAAGNINVSLPGYTRFIQLQLKGLAGKSDLLTAAEFSFLHYGLPTFAAGWFWQYNEANHLVSQNTGNPGTFITEVHIIKEADRAYIFFTNVQRDDVYEGLTILREALEKQYGN</sequence>
<feature type="domain" description="Beta-lactamase-related" evidence="3">
    <location>
        <begin position="23"/>
        <end position="337"/>
    </location>
</feature>
<dbReference type="Proteomes" id="UP000240971">
    <property type="component" value="Unassembled WGS sequence"/>
</dbReference>
<keyword evidence="5" id="KW-1185">Reference proteome</keyword>
<evidence type="ECO:0000313" key="4">
    <source>
        <dbReference type="EMBL" id="PSL46038.1"/>
    </source>
</evidence>
<organism evidence="4 5">
    <name type="scientific">Chitinophaga niastensis</name>
    <dbReference type="NCBI Taxonomy" id="536980"/>
    <lineage>
        <taxon>Bacteria</taxon>
        <taxon>Pseudomonadati</taxon>
        <taxon>Bacteroidota</taxon>
        <taxon>Chitinophagia</taxon>
        <taxon>Chitinophagales</taxon>
        <taxon>Chitinophagaceae</taxon>
        <taxon>Chitinophaga</taxon>
    </lineage>
</organism>
<accession>A0A2P8HIJ1</accession>
<dbReference type="GO" id="GO:0016020">
    <property type="term" value="C:membrane"/>
    <property type="evidence" value="ECO:0007669"/>
    <property type="project" value="UniProtKB-SubCell"/>
</dbReference>
<dbReference type="InterPro" id="IPR001466">
    <property type="entry name" value="Beta-lactam-related"/>
</dbReference>
<reference evidence="4 5" key="1">
    <citation type="submission" date="2018-03" db="EMBL/GenBank/DDBJ databases">
        <title>Genomic Encyclopedia of Archaeal and Bacterial Type Strains, Phase II (KMG-II): from individual species to whole genera.</title>
        <authorList>
            <person name="Goeker M."/>
        </authorList>
    </citation>
    <scope>NUCLEOTIDE SEQUENCE [LARGE SCALE GENOMIC DNA]</scope>
    <source>
        <strain evidence="4 5">DSM 24859</strain>
    </source>
</reference>
<dbReference type="Pfam" id="PF00144">
    <property type="entry name" value="Beta-lactamase"/>
    <property type="match status" value="1"/>
</dbReference>
<dbReference type="SUPFAM" id="SSF56601">
    <property type="entry name" value="beta-lactamase/transpeptidase-like"/>
    <property type="match status" value="1"/>
</dbReference>
<comment type="caution">
    <text evidence="4">The sequence shown here is derived from an EMBL/GenBank/DDBJ whole genome shotgun (WGS) entry which is preliminary data.</text>
</comment>
<dbReference type="InterPro" id="IPR050491">
    <property type="entry name" value="AmpC-like"/>
</dbReference>
<dbReference type="AlphaFoldDB" id="A0A2P8HIJ1"/>
<name>A0A2P8HIJ1_CHINA</name>
<dbReference type="RefSeq" id="WP_106528854.1">
    <property type="nucleotide sequence ID" value="NZ_PYAW01000003.1"/>
</dbReference>
<proteinExistence type="predicted"/>